<dbReference type="InterPro" id="IPR006300">
    <property type="entry name" value="FlgB"/>
</dbReference>
<gene>
    <name evidence="8" type="ORF">RISW2_04190</name>
</gene>
<name>X7F9Z6_9RHOB</name>
<comment type="subcellular location">
    <subcellularLocation>
        <location evidence="1 6">Bacterial flagellum basal body</location>
    </subcellularLocation>
</comment>
<evidence type="ECO:0000256" key="3">
    <source>
        <dbReference type="ARBA" id="ARBA00014376"/>
    </source>
</evidence>
<accession>X7F9Z6</accession>
<evidence type="ECO:0000256" key="6">
    <source>
        <dbReference type="PIRNR" id="PIRNR002889"/>
    </source>
</evidence>
<evidence type="ECO:0000256" key="5">
    <source>
        <dbReference type="ARBA" id="ARBA00024934"/>
    </source>
</evidence>
<dbReference type="STRING" id="1449351.RISW2_04190"/>
<evidence type="ECO:0000256" key="1">
    <source>
        <dbReference type="ARBA" id="ARBA00004117"/>
    </source>
</evidence>
<protein>
    <recommendedName>
        <fullName evidence="3 6">Flagellar basal body rod protein FlgB</fullName>
    </recommendedName>
</protein>
<dbReference type="GO" id="GO:0030694">
    <property type="term" value="C:bacterial-type flagellum basal body, rod"/>
    <property type="evidence" value="ECO:0007669"/>
    <property type="project" value="InterPro"/>
</dbReference>
<comment type="similarity">
    <text evidence="2 6">Belongs to the flagella basal body rod proteins family.</text>
</comment>
<dbReference type="EMBL" id="JAME01000014">
    <property type="protein sequence ID" value="ETX28919.1"/>
    <property type="molecule type" value="Genomic_DNA"/>
</dbReference>
<comment type="function">
    <text evidence="5 6">Structural component of flagellum, the bacterial motility apparatus. Part of the rod structure of flagellar basal body.</text>
</comment>
<proteinExistence type="inferred from homology"/>
<comment type="caution">
    <text evidence="8">The sequence shown here is derived from an EMBL/GenBank/DDBJ whole genome shotgun (WGS) entry which is preliminary data.</text>
</comment>
<keyword evidence="4 6" id="KW-0975">Bacterial flagellum</keyword>
<organism evidence="8 9">
    <name type="scientific">Roseivivax isoporae LMG 25204</name>
    <dbReference type="NCBI Taxonomy" id="1449351"/>
    <lineage>
        <taxon>Bacteria</taxon>
        <taxon>Pseudomonadati</taxon>
        <taxon>Pseudomonadota</taxon>
        <taxon>Alphaproteobacteria</taxon>
        <taxon>Rhodobacterales</taxon>
        <taxon>Roseobacteraceae</taxon>
        <taxon>Roseivivax</taxon>
    </lineage>
</organism>
<dbReference type="RefSeq" id="WP_043770423.1">
    <property type="nucleotide sequence ID" value="NZ_JAME01000014.1"/>
</dbReference>
<sequence>MNIGSLSFFELASERLRWLAAKQEVVSQNIANANTPGYRARDVAAFDDLIGEGSAPARTGLAVTRAGHIEGAGRAASGHATHVDRDARVRSIDGNTVALEEQMIVATDTEESYRLAADLYRKGHDMMILAIGGRR</sequence>
<comment type="subunit">
    <text evidence="6">The basal body constitutes a major portion of the flagellar organelle and consists of a number of rings mounted on a central rod.</text>
</comment>
<evidence type="ECO:0000313" key="8">
    <source>
        <dbReference type="EMBL" id="ETX28919.1"/>
    </source>
</evidence>
<dbReference type="PIRSF" id="PIRSF002889">
    <property type="entry name" value="Rod_FlgB"/>
    <property type="match status" value="1"/>
</dbReference>
<dbReference type="GO" id="GO:0071973">
    <property type="term" value="P:bacterial-type flagellum-dependent cell motility"/>
    <property type="evidence" value="ECO:0007669"/>
    <property type="project" value="InterPro"/>
</dbReference>
<feature type="domain" description="Flagellar basal body rod protein N-terminal" evidence="7">
    <location>
        <begin position="12"/>
        <end position="39"/>
    </location>
</feature>
<evidence type="ECO:0000256" key="2">
    <source>
        <dbReference type="ARBA" id="ARBA00009677"/>
    </source>
</evidence>
<keyword evidence="9" id="KW-1185">Reference proteome</keyword>
<dbReference type="Pfam" id="PF00460">
    <property type="entry name" value="Flg_bb_rod"/>
    <property type="match status" value="1"/>
</dbReference>
<evidence type="ECO:0000256" key="4">
    <source>
        <dbReference type="ARBA" id="ARBA00023143"/>
    </source>
</evidence>
<evidence type="ECO:0000259" key="7">
    <source>
        <dbReference type="Pfam" id="PF00460"/>
    </source>
</evidence>
<evidence type="ECO:0000313" key="9">
    <source>
        <dbReference type="Proteomes" id="UP000023430"/>
    </source>
</evidence>
<reference evidence="8 9" key="1">
    <citation type="submission" date="2014-01" db="EMBL/GenBank/DDBJ databases">
        <title>Roseivivax isoporae LMG 25204 Genome Sequencing.</title>
        <authorList>
            <person name="Lai Q."/>
            <person name="Li G."/>
            <person name="Shao Z."/>
        </authorList>
    </citation>
    <scope>NUCLEOTIDE SEQUENCE [LARGE SCALE GENOMIC DNA]</scope>
    <source>
        <strain evidence="8 9">LMG 25204</strain>
    </source>
</reference>
<dbReference type="eggNOG" id="COG1815">
    <property type="taxonomic scope" value="Bacteria"/>
</dbReference>
<dbReference type="InterPro" id="IPR001444">
    <property type="entry name" value="Flag_bb_rod_N"/>
</dbReference>
<dbReference type="AlphaFoldDB" id="X7F9Z6"/>
<dbReference type="OrthoDB" id="9788334at2"/>
<dbReference type="Proteomes" id="UP000023430">
    <property type="component" value="Unassembled WGS sequence"/>
</dbReference>